<comment type="pathway">
    <text evidence="5">Cofactor biosynthesis; adenosylcobalamin biosynthesis; adenosylcobalamin from cob(II)yrinate a,c-diamide: step 6/7.</text>
</comment>
<protein>
    <recommendedName>
        <fullName evidence="16">Adenosylcobinamide kinase</fullName>
        <ecNumber evidence="8">2.7.1.156</ecNumber>
        <ecNumber evidence="9">2.7.7.62</ecNumber>
    </recommendedName>
    <alternativeName>
        <fullName evidence="17">Adenosylcobinamide-phosphate guanylyltransferase</fullName>
    </alternativeName>
</protein>
<proteinExistence type="inferred from homology"/>
<evidence type="ECO:0000256" key="3">
    <source>
        <dbReference type="ARBA" id="ARBA00001522"/>
    </source>
</evidence>
<keyword evidence="18" id="KW-0548">Nucleotidyltransferase</keyword>
<keyword evidence="19" id="KW-1185">Reference proteome</keyword>
<keyword evidence="11" id="KW-0808">Transferase</keyword>
<evidence type="ECO:0000256" key="15">
    <source>
        <dbReference type="ARBA" id="ARBA00023134"/>
    </source>
</evidence>
<comment type="catalytic activity">
    <reaction evidence="1">
        <text>adenosylcob(III)inamide + ATP = adenosylcob(III)inamide phosphate + ADP + H(+)</text>
        <dbReference type="Rhea" id="RHEA:15769"/>
        <dbReference type="ChEBI" id="CHEBI:2480"/>
        <dbReference type="ChEBI" id="CHEBI:15378"/>
        <dbReference type="ChEBI" id="CHEBI:30616"/>
        <dbReference type="ChEBI" id="CHEBI:58502"/>
        <dbReference type="ChEBI" id="CHEBI:456216"/>
        <dbReference type="EC" id="2.7.1.156"/>
    </reaction>
</comment>
<comment type="pathway">
    <text evidence="6">Cofactor biosynthesis; adenosylcobalamin biosynthesis; adenosylcobalamin from cob(II)yrinate a,c-diamide: step 5/7.</text>
</comment>
<evidence type="ECO:0000313" key="19">
    <source>
        <dbReference type="Proteomes" id="UP001652442"/>
    </source>
</evidence>
<dbReference type="RefSeq" id="WP_158425712.1">
    <property type="nucleotide sequence ID" value="NZ_JAOQJQ010000005.1"/>
</dbReference>
<evidence type="ECO:0000256" key="8">
    <source>
        <dbReference type="ARBA" id="ARBA00012016"/>
    </source>
</evidence>
<evidence type="ECO:0000256" key="14">
    <source>
        <dbReference type="ARBA" id="ARBA00022840"/>
    </source>
</evidence>
<dbReference type="EC" id="2.7.7.62" evidence="9"/>
<comment type="similarity">
    <text evidence="7">Belongs to the CobU/CobP family.</text>
</comment>
<evidence type="ECO:0000256" key="12">
    <source>
        <dbReference type="ARBA" id="ARBA00022741"/>
    </source>
</evidence>
<reference evidence="18 19" key="1">
    <citation type="journal article" date="2021" name="ISME Commun">
        <title>Automated analysis of genomic sequences facilitates high-throughput and comprehensive description of bacteria.</title>
        <authorList>
            <person name="Hitch T.C.A."/>
        </authorList>
    </citation>
    <scope>NUCLEOTIDE SEQUENCE [LARGE SCALE GENOMIC DNA]</scope>
    <source>
        <strain evidence="18 19">Sanger_109</strain>
    </source>
</reference>
<evidence type="ECO:0000256" key="11">
    <source>
        <dbReference type="ARBA" id="ARBA00022679"/>
    </source>
</evidence>
<dbReference type="InterPro" id="IPR027417">
    <property type="entry name" value="P-loop_NTPase"/>
</dbReference>
<dbReference type="Pfam" id="PF02283">
    <property type="entry name" value="CobU"/>
    <property type="match status" value="1"/>
</dbReference>
<dbReference type="SUPFAM" id="SSF52540">
    <property type="entry name" value="P-loop containing nucleoside triphosphate hydrolases"/>
    <property type="match status" value="1"/>
</dbReference>
<keyword evidence="13 18" id="KW-0418">Kinase</keyword>
<dbReference type="PANTHER" id="PTHR34848">
    <property type="match status" value="1"/>
</dbReference>
<evidence type="ECO:0000256" key="16">
    <source>
        <dbReference type="ARBA" id="ARBA00029570"/>
    </source>
</evidence>
<keyword evidence="10" id="KW-0169">Cobalamin biosynthesis</keyword>
<name>A0ABT2TLG1_9FIRM</name>
<evidence type="ECO:0000256" key="5">
    <source>
        <dbReference type="ARBA" id="ARBA00004692"/>
    </source>
</evidence>
<dbReference type="GO" id="GO:0016779">
    <property type="term" value="F:nucleotidyltransferase activity"/>
    <property type="evidence" value="ECO:0007669"/>
    <property type="project" value="UniProtKB-KW"/>
</dbReference>
<keyword evidence="14" id="KW-0067">ATP-binding</keyword>
<evidence type="ECO:0000256" key="9">
    <source>
        <dbReference type="ARBA" id="ARBA00012523"/>
    </source>
</evidence>
<dbReference type="PANTHER" id="PTHR34848:SF1">
    <property type="entry name" value="BIFUNCTIONAL ADENOSYLCOBALAMIN BIOSYNTHESIS PROTEIN COBU"/>
    <property type="match status" value="1"/>
</dbReference>
<evidence type="ECO:0000256" key="2">
    <source>
        <dbReference type="ARBA" id="ARBA00000711"/>
    </source>
</evidence>
<evidence type="ECO:0000256" key="7">
    <source>
        <dbReference type="ARBA" id="ARBA00007490"/>
    </source>
</evidence>
<evidence type="ECO:0000256" key="6">
    <source>
        <dbReference type="ARBA" id="ARBA00005159"/>
    </source>
</evidence>
<organism evidence="18 19">
    <name type="scientific">Brotonthovivens ammoniilytica</name>
    <dbReference type="NCBI Taxonomy" id="2981725"/>
    <lineage>
        <taxon>Bacteria</taxon>
        <taxon>Bacillati</taxon>
        <taxon>Bacillota</taxon>
        <taxon>Clostridia</taxon>
        <taxon>Lachnospirales</taxon>
        <taxon>Lachnospiraceae</taxon>
        <taxon>Brotonthovivens</taxon>
    </lineage>
</organism>
<dbReference type="GO" id="GO:0016301">
    <property type="term" value="F:kinase activity"/>
    <property type="evidence" value="ECO:0007669"/>
    <property type="project" value="UniProtKB-KW"/>
</dbReference>
<gene>
    <name evidence="18" type="ORF">OCV88_12090</name>
</gene>
<evidence type="ECO:0000256" key="13">
    <source>
        <dbReference type="ARBA" id="ARBA00022777"/>
    </source>
</evidence>
<evidence type="ECO:0000313" key="18">
    <source>
        <dbReference type="EMBL" id="MCU6763057.1"/>
    </source>
</evidence>
<comment type="catalytic activity">
    <reaction evidence="2">
        <text>adenosylcob(III)inamide phosphate + GTP + H(+) = adenosylcob(III)inamide-GDP + diphosphate</text>
        <dbReference type="Rhea" id="RHEA:22712"/>
        <dbReference type="ChEBI" id="CHEBI:15378"/>
        <dbReference type="ChEBI" id="CHEBI:33019"/>
        <dbReference type="ChEBI" id="CHEBI:37565"/>
        <dbReference type="ChEBI" id="CHEBI:58502"/>
        <dbReference type="ChEBI" id="CHEBI:60487"/>
        <dbReference type="EC" id="2.7.7.62"/>
    </reaction>
</comment>
<dbReference type="PIRSF" id="PIRSF006135">
    <property type="entry name" value="CobU"/>
    <property type="match status" value="1"/>
</dbReference>
<evidence type="ECO:0000256" key="1">
    <source>
        <dbReference type="ARBA" id="ARBA00000312"/>
    </source>
</evidence>
<keyword evidence="12" id="KW-0547">Nucleotide-binding</keyword>
<dbReference type="InterPro" id="IPR003203">
    <property type="entry name" value="CobU/CobP"/>
</dbReference>
<dbReference type="Proteomes" id="UP001652442">
    <property type="component" value="Unassembled WGS sequence"/>
</dbReference>
<dbReference type="EC" id="2.7.1.156" evidence="8"/>
<keyword evidence="15" id="KW-0342">GTP-binding</keyword>
<evidence type="ECO:0000256" key="4">
    <source>
        <dbReference type="ARBA" id="ARBA00003889"/>
    </source>
</evidence>
<dbReference type="CDD" id="cd00544">
    <property type="entry name" value="CobU"/>
    <property type="match status" value="1"/>
</dbReference>
<comment type="function">
    <text evidence="4">Catalyzes ATP-dependent phosphorylation of adenosylcobinamide and addition of GMP to adenosylcobinamide phosphate.</text>
</comment>
<comment type="catalytic activity">
    <reaction evidence="3">
        <text>adenosylcob(III)inamide + GTP = adenosylcob(III)inamide phosphate + GDP + H(+)</text>
        <dbReference type="Rhea" id="RHEA:15765"/>
        <dbReference type="ChEBI" id="CHEBI:2480"/>
        <dbReference type="ChEBI" id="CHEBI:15378"/>
        <dbReference type="ChEBI" id="CHEBI:37565"/>
        <dbReference type="ChEBI" id="CHEBI:58189"/>
        <dbReference type="ChEBI" id="CHEBI:58502"/>
        <dbReference type="EC" id="2.7.1.156"/>
    </reaction>
</comment>
<dbReference type="EMBL" id="JAOQJQ010000005">
    <property type="protein sequence ID" value="MCU6763057.1"/>
    <property type="molecule type" value="Genomic_DNA"/>
</dbReference>
<comment type="caution">
    <text evidence="18">The sequence shown here is derived from an EMBL/GenBank/DDBJ whole genome shotgun (WGS) entry which is preliminary data.</text>
</comment>
<evidence type="ECO:0000256" key="17">
    <source>
        <dbReference type="ARBA" id="ARBA00030571"/>
    </source>
</evidence>
<dbReference type="Gene3D" id="3.40.50.300">
    <property type="entry name" value="P-loop containing nucleotide triphosphate hydrolases"/>
    <property type="match status" value="1"/>
</dbReference>
<accession>A0ABT2TLG1</accession>
<sequence length="180" mass="20150">MLIVVIGGSGSGKSEFAENCCVKLCPDLKAYIATMEPYDEESLQRIRRHQNMRSTKKFETYECYTGLEKLLIPKKSTVLLECMSNLVANEMYSPAGRSKHTADWIFRGIRALLSQAEHVVVVTNQVFSDGIIYEESTMEYLSVMAQVNQKLAQAADAVYEVVHGISIQVKGSTAWEGDDR</sequence>
<evidence type="ECO:0000256" key="10">
    <source>
        <dbReference type="ARBA" id="ARBA00022573"/>
    </source>
</evidence>